<sequence>MLELQNICRSYSGRQVLHDLSFSAHPGQLTGFVGGNGAGKTTTMRIILGVLSADSGTVRLDGEELTGASRSRFGYMPEERGLYPKMQVAEQITYLTRLHGFERREARTRAEHLLERLGLTERMNAPLESLSLGNQQRVQIAAAMVHDPDVLVLDEPFSGLDPMAVDVVLRVLAEHAAAGAVVLFSSHQLDVVERLCDDLVIIGSGRILAAGGREQLRERHGTRRFELITDADTGWVRDLNSVQVDEFSAERVLFRGDDAAAQQVLQHAMARGPVRQFRPVLPSLSEIFKDVASDDYAQQSRGQETRT</sequence>
<dbReference type="PROSITE" id="PS00211">
    <property type="entry name" value="ABC_TRANSPORTER_1"/>
    <property type="match status" value="1"/>
</dbReference>
<evidence type="ECO:0000256" key="4">
    <source>
        <dbReference type="ARBA" id="ARBA00022741"/>
    </source>
</evidence>
<evidence type="ECO:0000256" key="5">
    <source>
        <dbReference type="ARBA" id="ARBA00022840"/>
    </source>
</evidence>
<dbReference type="Pfam" id="PF00005">
    <property type="entry name" value="ABC_tran"/>
    <property type="match status" value="1"/>
</dbReference>
<dbReference type="InterPro" id="IPR027417">
    <property type="entry name" value="P-loop_NTPase"/>
</dbReference>
<evidence type="ECO:0000256" key="3">
    <source>
        <dbReference type="ARBA" id="ARBA00022448"/>
    </source>
</evidence>
<evidence type="ECO:0000256" key="1">
    <source>
        <dbReference type="ARBA" id="ARBA00004202"/>
    </source>
</evidence>
<dbReference type="InterPro" id="IPR017871">
    <property type="entry name" value="ABC_transporter-like_CS"/>
</dbReference>
<keyword evidence="4" id="KW-0547">Nucleotide-binding</keyword>
<comment type="subcellular location">
    <subcellularLocation>
        <location evidence="1">Cell membrane</location>
        <topology evidence="1">Peripheral membrane protein</topology>
    </subcellularLocation>
</comment>
<keyword evidence="3" id="KW-0813">Transport</keyword>
<dbReference type="InterPro" id="IPR003593">
    <property type="entry name" value="AAA+_ATPase"/>
</dbReference>
<dbReference type="Pfam" id="PF13732">
    <property type="entry name" value="DrrA1-3_C"/>
    <property type="match status" value="1"/>
</dbReference>
<dbReference type="InterPro" id="IPR050763">
    <property type="entry name" value="ABC_transporter_ATP-binding"/>
</dbReference>
<keyword evidence="5 8" id="KW-0067">ATP-binding</keyword>
<dbReference type="Gene3D" id="3.40.50.300">
    <property type="entry name" value="P-loop containing nucleotide triphosphate hydrolases"/>
    <property type="match status" value="1"/>
</dbReference>
<comment type="caution">
    <text evidence="8">The sequence shown here is derived from an EMBL/GenBank/DDBJ whole genome shotgun (WGS) entry which is preliminary data.</text>
</comment>
<gene>
    <name evidence="8" type="ORF">H4W26_001905</name>
</gene>
<evidence type="ECO:0000259" key="7">
    <source>
        <dbReference type="PROSITE" id="PS50893"/>
    </source>
</evidence>
<dbReference type="InterPro" id="IPR025302">
    <property type="entry name" value="DrrA1/2-like_C"/>
</dbReference>
<dbReference type="PANTHER" id="PTHR42711:SF5">
    <property type="entry name" value="ABC TRANSPORTER ATP-BINDING PROTEIN NATA"/>
    <property type="match status" value="1"/>
</dbReference>
<dbReference type="SMART" id="SM00382">
    <property type="entry name" value="AAA"/>
    <property type="match status" value="1"/>
</dbReference>
<protein>
    <submittedName>
        <fullName evidence="8">ABC-2 type transport system ATP-binding protein</fullName>
    </submittedName>
</protein>
<organism evidence="8 9">
    <name type="scientific">Nesterenkonia halotolerans</name>
    <dbReference type="NCBI Taxonomy" id="225325"/>
    <lineage>
        <taxon>Bacteria</taxon>
        <taxon>Bacillati</taxon>
        <taxon>Actinomycetota</taxon>
        <taxon>Actinomycetes</taxon>
        <taxon>Micrococcales</taxon>
        <taxon>Micrococcaceae</taxon>
        <taxon>Nesterenkonia</taxon>
    </lineage>
</organism>
<dbReference type="RefSeq" id="WP_192591810.1">
    <property type="nucleotide sequence ID" value="NZ_JADBEE010000001.1"/>
</dbReference>
<keyword evidence="6" id="KW-0046">Antibiotic resistance</keyword>
<evidence type="ECO:0000256" key="2">
    <source>
        <dbReference type="ARBA" id="ARBA00005417"/>
    </source>
</evidence>
<dbReference type="EMBL" id="JADBEE010000001">
    <property type="protein sequence ID" value="MBE1515150.1"/>
    <property type="molecule type" value="Genomic_DNA"/>
</dbReference>
<reference evidence="8 9" key="1">
    <citation type="submission" date="2020-10" db="EMBL/GenBank/DDBJ databases">
        <title>Sequencing the genomes of 1000 actinobacteria strains.</title>
        <authorList>
            <person name="Klenk H.-P."/>
        </authorList>
    </citation>
    <scope>NUCLEOTIDE SEQUENCE [LARGE SCALE GENOMIC DNA]</scope>
    <source>
        <strain evidence="8 9">DSM 15474</strain>
    </source>
</reference>
<keyword evidence="9" id="KW-1185">Reference proteome</keyword>
<name>A0ABR9J839_9MICC</name>
<accession>A0ABR9J839</accession>
<evidence type="ECO:0000313" key="9">
    <source>
        <dbReference type="Proteomes" id="UP000636579"/>
    </source>
</evidence>
<dbReference type="PANTHER" id="PTHR42711">
    <property type="entry name" value="ABC TRANSPORTER ATP-BINDING PROTEIN"/>
    <property type="match status" value="1"/>
</dbReference>
<dbReference type="InterPro" id="IPR003439">
    <property type="entry name" value="ABC_transporter-like_ATP-bd"/>
</dbReference>
<dbReference type="Proteomes" id="UP000636579">
    <property type="component" value="Unassembled WGS sequence"/>
</dbReference>
<evidence type="ECO:0000256" key="6">
    <source>
        <dbReference type="ARBA" id="ARBA00023251"/>
    </source>
</evidence>
<proteinExistence type="inferred from homology"/>
<feature type="domain" description="ABC transporter" evidence="7">
    <location>
        <begin position="2"/>
        <end position="229"/>
    </location>
</feature>
<comment type="similarity">
    <text evidence="2">Belongs to the ABC transporter superfamily.</text>
</comment>
<dbReference type="SUPFAM" id="SSF52540">
    <property type="entry name" value="P-loop containing nucleoside triphosphate hydrolases"/>
    <property type="match status" value="1"/>
</dbReference>
<dbReference type="PROSITE" id="PS50893">
    <property type="entry name" value="ABC_TRANSPORTER_2"/>
    <property type="match status" value="1"/>
</dbReference>
<dbReference type="GO" id="GO:0005524">
    <property type="term" value="F:ATP binding"/>
    <property type="evidence" value="ECO:0007669"/>
    <property type="project" value="UniProtKB-KW"/>
</dbReference>
<evidence type="ECO:0000313" key="8">
    <source>
        <dbReference type="EMBL" id="MBE1515150.1"/>
    </source>
</evidence>